<proteinExistence type="predicted"/>
<dbReference type="Proteomes" id="UP001351900">
    <property type="component" value="Unassembled WGS sequence"/>
</dbReference>
<evidence type="ECO:0000313" key="2">
    <source>
        <dbReference type="Proteomes" id="UP001351900"/>
    </source>
</evidence>
<comment type="caution">
    <text evidence="1">The sequence shown here is derived from an EMBL/GenBank/DDBJ whole genome shotgun (WGS) entry which is preliminary data.</text>
</comment>
<protein>
    <submittedName>
        <fullName evidence="1">Uncharacterized protein</fullName>
    </submittedName>
</protein>
<keyword evidence="2" id="KW-1185">Reference proteome</keyword>
<gene>
    <name evidence="1" type="ORF">V2V91_11260</name>
</gene>
<sequence>MREMVAFDHVEGMGGAGGLGIRATRLAAHAIASGEVSPSSRLGALTADRPDGRTVLSISLA</sequence>
<evidence type="ECO:0000313" key="1">
    <source>
        <dbReference type="EMBL" id="MEF2255703.1"/>
    </source>
</evidence>
<organism evidence="1 2">
    <name type="scientific">Microbacterium schleiferi</name>
    <dbReference type="NCBI Taxonomy" id="69362"/>
    <lineage>
        <taxon>Bacteria</taxon>
        <taxon>Bacillati</taxon>
        <taxon>Actinomycetota</taxon>
        <taxon>Actinomycetes</taxon>
        <taxon>Micrococcales</taxon>
        <taxon>Microbacteriaceae</taxon>
        <taxon>Microbacterium</taxon>
    </lineage>
</organism>
<dbReference type="EMBL" id="JAZHOV010000006">
    <property type="protein sequence ID" value="MEF2255703.1"/>
    <property type="molecule type" value="Genomic_DNA"/>
</dbReference>
<name>A0ABU7V906_9MICO</name>
<reference evidence="1 2" key="1">
    <citation type="submission" date="2024-01" db="EMBL/GenBank/DDBJ databases">
        <title>the genome sequence of strain Microbacterium schleiferi NBRC 15075.</title>
        <authorList>
            <person name="Ding Y."/>
            <person name="Zhang G."/>
        </authorList>
    </citation>
    <scope>NUCLEOTIDE SEQUENCE [LARGE SCALE GENOMIC DNA]</scope>
    <source>
        <strain evidence="1 2">NBRC 15075</strain>
    </source>
</reference>
<accession>A0ABU7V906</accession>
<dbReference type="RefSeq" id="WP_331791910.1">
    <property type="nucleotide sequence ID" value="NZ_BAAAUO010000001.1"/>
</dbReference>